<sequence>MVDSEEVPSKGIPRTGSWDRVVVFDPENGQVDVRARREVQKDVDNGKYRKLKIPKRRKSMSLFVGKNDSTSLKIEENRNADDRFLARLSLDHLGFMNRAIFWLGNLTTLYVSVASRTASS</sequence>
<dbReference type="EMBL" id="ML976614">
    <property type="protein sequence ID" value="KAF1851253.1"/>
    <property type="molecule type" value="Genomic_DNA"/>
</dbReference>
<dbReference type="Proteomes" id="UP000800039">
    <property type="component" value="Unassembled WGS sequence"/>
</dbReference>
<reference evidence="1" key="1">
    <citation type="submission" date="2020-01" db="EMBL/GenBank/DDBJ databases">
        <authorList>
            <consortium name="DOE Joint Genome Institute"/>
            <person name="Haridas S."/>
            <person name="Albert R."/>
            <person name="Binder M."/>
            <person name="Bloem J."/>
            <person name="Labutti K."/>
            <person name="Salamov A."/>
            <person name="Andreopoulos B."/>
            <person name="Baker S.E."/>
            <person name="Barry K."/>
            <person name="Bills G."/>
            <person name="Bluhm B.H."/>
            <person name="Cannon C."/>
            <person name="Castanera R."/>
            <person name="Culley D.E."/>
            <person name="Daum C."/>
            <person name="Ezra D."/>
            <person name="Gonzalez J.B."/>
            <person name="Henrissat B."/>
            <person name="Kuo A."/>
            <person name="Liang C."/>
            <person name="Lipzen A."/>
            <person name="Lutzoni F."/>
            <person name="Magnuson J."/>
            <person name="Mondo S."/>
            <person name="Nolan M."/>
            <person name="Ohm R."/>
            <person name="Pangilinan J."/>
            <person name="Park H.-J."/>
            <person name="Ramirez L."/>
            <person name="Alfaro M."/>
            <person name="Sun H."/>
            <person name="Tritt A."/>
            <person name="Yoshinaga Y."/>
            <person name="Zwiers L.-H."/>
            <person name="Turgeon B.G."/>
            <person name="Goodwin S.B."/>
            <person name="Spatafora J.W."/>
            <person name="Crous P.W."/>
            <person name="Grigoriev I.V."/>
        </authorList>
    </citation>
    <scope>NUCLEOTIDE SEQUENCE</scope>
    <source>
        <strain evidence="1">CBS 394.84</strain>
    </source>
</reference>
<dbReference type="AlphaFoldDB" id="A0A9P4GR93"/>
<dbReference type="GeneID" id="63845135"/>
<protein>
    <submittedName>
        <fullName evidence="1">Uncharacterized protein</fullName>
    </submittedName>
</protein>
<name>A0A9P4GR93_9PLEO</name>
<dbReference type="RefSeq" id="XP_040793816.1">
    <property type="nucleotide sequence ID" value="XM_040927882.1"/>
</dbReference>
<evidence type="ECO:0000313" key="1">
    <source>
        <dbReference type="EMBL" id="KAF1851253.1"/>
    </source>
</evidence>
<organism evidence="1 2">
    <name type="scientific">Cucurbitaria berberidis CBS 394.84</name>
    <dbReference type="NCBI Taxonomy" id="1168544"/>
    <lineage>
        <taxon>Eukaryota</taxon>
        <taxon>Fungi</taxon>
        <taxon>Dikarya</taxon>
        <taxon>Ascomycota</taxon>
        <taxon>Pezizomycotina</taxon>
        <taxon>Dothideomycetes</taxon>
        <taxon>Pleosporomycetidae</taxon>
        <taxon>Pleosporales</taxon>
        <taxon>Pleosporineae</taxon>
        <taxon>Cucurbitariaceae</taxon>
        <taxon>Cucurbitaria</taxon>
    </lineage>
</organism>
<accession>A0A9P4GR93</accession>
<proteinExistence type="predicted"/>
<gene>
    <name evidence="1" type="ORF">K460DRAFT_273478</name>
</gene>
<evidence type="ECO:0000313" key="2">
    <source>
        <dbReference type="Proteomes" id="UP000800039"/>
    </source>
</evidence>
<dbReference type="OrthoDB" id="5408618at2759"/>
<keyword evidence="2" id="KW-1185">Reference proteome</keyword>
<comment type="caution">
    <text evidence="1">The sequence shown here is derived from an EMBL/GenBank/DDBJ whole genome shotgun (WGS) entry which is preliminary data.</text>
</comment>